<organism evidence="2 3">
    <name type="scientific">Candidatus Daviesbacteria bacterium RIFCSPLOWO2_01_FULL_39_12</name>
    <dbReference type="NCBI Taxonomy" id="1797785"/>
    <lineage>
        <taxon>Bacteria</taxon>
        <taxon>Candidatus Daviesiibacteriota</taxon>
    </lineage>
</organism>
<feature type="transmembrane region" description="Helical" evidence="1">
    <location>
        <begin position="86"/>
        <end position="105"/>
    </location>
</feature>
<protein>
    <submittedName>
        <fullName evidence="2">Uncharacterized protein</fullName>
    </submittedName>
</protein>
<feature type="transmembrane region" description="Helical" evidence="1">
    <location>
        <begin position="250"/>
        <end position="268"/>
    </location>
</feature>
<feature type="transmembrane region" description="Helical" evidence="1">
    <location>
        <begin position="6"/>
        <end position="25"/>
    </location>
</feature>
<evidence type="ECO:0000313" key="2">
    <source>
        <dbReference type="EMBL" id="OGE43658.1"/>
    </source>
</evidence>
<proteinExistence type="predicted"/>
<evidence type="ECO:0000313" key="3">
    <source>
        <dbReference type="Proteomes" id="UP000178565"/>
    </source>
</evidence>
<dbReference type="SUPFAM" id="SSF51445">
    <property type="entry name" value="(Trans)glycosidases"/>
    <property type="match status" value="1"/>
</dbReference>
<sequence length="606" mass="69227">MSYLPFAVASNLLNSVALTVDKFLLTKTIKDPLTYIFYFSLVSLVTALLIPFVKLPTEQVLFLASLSTLVWTGGAYAMFKALQIGAVQRVIPMIGTLTPLFILAFNQTGDQISINEAWAVFFLLTGLIFLNLTYLKGGIKLSEILLEVGSSLFFALAYILLRNAFLGGDFLSVFVWSKPVLIPLGGIILINPNLRKRVFQFKSGQSHFPKKSLMLFAFGQISAGLSELLLIFSISLANPAIVNSLQGTKYIFLTVFAVILGKKFPTIFREKSSKFFNFFKFLGIILIFLGLYLLSLDGGVKSKDSQMELGVTFSTKYARQLGLDPQQTFAKILTDLKVKQVRLPVYWDEVEYFPNQFNFHKMDYYLNLANQHDVKIILVLGHKVPRWPECFAPPWVSELTRAGRRDKILKLIKAEVEYFKKFPQISAWQVENEPLLRYGVCDPVDEETLDLVKKEIDIVKSLDSRPVIVTDSGELSFWFNSMSLSDQFGITLYRQVWDKNLGFIDFPLPPAFYTLKDQLARIFLNKKGTTLILELQAEPWLPNRKRPEQISLQEQTRAAPVAKLNKYILYAKETNFSQAYLWGVEWWYYMAQNGYPQYLEYAKTIF</sequence>
<accession>A0A1F5KRV5</accession>
<gene>
    <name evidence="2" type="ORF">A3B45_01265</name>
</gene>
<feature type="transmembrane region" description="Helical" evidence="1">
    <location>
        <begin position="173"/>
        <end position="192"/>
    </location>
</feature>
<dbReference type="Gene3D" id="3.20.20.80">
    <property type="entry name" value="Glycosidases"/>
    <property type="match status" value="1"/>
</dbReference>
<feature type="transmembrane region" description="Helical" evidence="1">
    <location>
        <begin position="213"/>
        <end position="238"/>
    </location>
</feature>
<dbReference type="Proteomes" id="UP000178565">
    <property type="component" value="Unassembled WGS sequence"/>
</dbReference>
<keyword evidence="1" id="KW-0812">Transmembrane</keyword>
<reference evidence="2 3" key="1">
    <citation type="journal article" date="2016" name="Nat. Commun.">
        <title>Thousands of microbial genomes shed light on interconnected biogeochemical processes in an aquifer system.</title>
        <authorList>
            <person name="Anantharaman K."/>
            <person name="Brown C.T."/>
            <person name="Hug L.A."/>
            <person name="Sharon I."/>
            <person name="Castelle C.J."/>
            <person name="Probst A.J."/>
            <person name="Thomas B.C."/>
            <person name="Singh A."/>
            <person name="Wilkins M.J."/>
            <person name="Karaoz U."/>
            <person name="Brodie E.L."/>
            <person name="Williams K.H."/>
            <person name="Hubbard S.S."/>
            <person name="Banfield J.F."/>
        </authorList>
    </citation>
    <scope>NUCLEOTIDE SEQUENCE [LARGE SCALE GENOMIC DNA]</scope>
</reference>
<feature type="transmembrane region" description="Helical" evidence="1">
    <location>
        <begin position="275"/>
        <end position="294"/>
    </location>
</feature>
<name>A0A1F5KRV5_9BACT</name>
<feature type="transmembrane region" description="Helical" evidence="1">
    <location>
        <begin position="59"/>
        <end position="79"/>
    </location>
</feature>
<dbReference type="EMBL" id="MFDM01000015">
    <property type="protein sequence ID" value="OGE43658.1"/>
    <property type="molecule type" value="Genomic_DNA"/>
</dbReference>
<comment type="caution">
    <text evidence="2">The sequence shown here is derived from an EMBL/GenBank/DDBJ whole genome shotgun (WGS) entry which is preliminary data.</text>
</comment>
<dbReference type="InterPro" id="IPR017853">
    <property type="entry name" value="GH"/>
</dbReference>
<feature type="transmembrane region" description="Helical" evidence="1">
    <location>
        <begin position="117"/>
        <end position="135"/>
    </location>
</feature>
<keyword evidence="1" id="KW-1133">Transmembrane helix</keyword>
<dbReference type="STRING" id="1797785.A3B45_01265"/>
<feature type="transmembrane region" description="Helical" evidence="1">
    <location>
        <begin position="144"/>
        <end position="161"/>
    </location>
</feature>
<keyword evidence="1" id="KW-0472">Membrane</keyword>
<feature type="transmembrane region" description="Helical" evidence="1">
    <location>
        <begin position="32"/>
        <end position="53"/>
    </location>
</feature>
<dbReference type="AlphaFoldDB" id="A0A1F5KRV5"/>
<evidence type="ECO:0000256" key="1">
    <source>
        <dbReference type="SAM" id="Phobius"/>
    </source>
</evidence>